<dbReference type="Proteomes" id="UP000029577">
    <property type="component" value="Unassembled WGS sequence"/>
</dbReference>
<protein>
    <submittedName>
        <fullName evidence="6">TetR family transcriptional regulator</fullName>
    </submittedName>
</protein>
<dbReference type="PANTHER" id="PTHR47506">
    <property type="entry name" value="TRANSCRIPTIONAL REGULATORY PROTEIN"/>
    <property type="match status" value="1"/>
</dbReference>
<keyword evidence="7" id="KW-1185">Reference proteome</keyword>
<proteinExistence type="predicted"/>
<sequence>MKSATKQQNHHVREHILVTGQRIMAGKGFSAVGLKEILEESDIPKGSFYYYFSSKEEFGVAMLEHYFEGYLDELNQTLAEPGINNAQRLINYWQKWRATQSFHDCQGKCLAVKLGAEVADLSDKMRMALMYGTAGIISRLAEALEAGATEGSLTLDDEPEKVAESLYQLWVGASVMVKIVRTVTPFDTAMNMTLQVLHIPD</sequence>
<comment type="caution">
    <text evidence="6">The sequence shown here is derived from an EMBL/GenBank/DDBJ whole genome shotgun (WGS) entry which is preliminary data.</text>
</comment>
<accession>A0A095T9R5</accession>
<dbReference type="PANTHER" id="PTHR47506:SF6">
    <property type="entry name" value="HTH-TYPE TRANSCRIPTIONAL REPRESSOR NEMR"/>
    <property type="match status" value="1"/>
</dbReference>
<evidence type="ECO:0000259" key="5">
    <source>
        <dbReference type="PROSITE" id="PS50977"/>
    </source>
</evidence>
<dbReference type="InterPro" id="IPR036271">
    <property type="entry name" value="Tet_transcr_reg_TetR-rel_C_sf"/>
</dbReference>
<keyword evidence="2 4" id="KW-0238">DNA-binding</keyword>
<dbReference type="InterPro" id="IPR001647">
    <property type="entry name" value="HTH_TetR"/>
</dbReference>
<dbReference type="AlphaFoldDB" id="A0A095T9R5"/>
<feature type="DNA-binding region" description="H-T-H motif" evidence="4">
    <location>
        <begin position="33"/>
        <end position="52"/>
    </location>
</feature>
<evidence type="ECO:0000256" key="1">
    <source>
        <dbReference type="ARBA" id="ARBA00023015"/>
    </source>
</evidence>
<name>A0A095T9R5_9GAMM</name>
<dbReference type="SUPFAM" id="SSF48498">
    <property type="entry name" value="Tetracyclin repressor-like, C-terminal domain"/>
    <property type="match status" value="1"/>
</dbReference>
<dbReference type="OrthoDB" id="4541465at2"/>
<evidence type="ECO:0000313" key="7">
    <source>
        <dbReference type="Proteomes" id="UP000029577"/>
    </source>
</evidence>
<evidence type="ECO:0000313" key="6">
    <source>
        <dbReference type="EMBL" id="KGD73611.1"/>
    </source>
</evidence>
<dbReference type="eggNOG" id="COG1309">
    <property type="taxonomic scope" value="Bacteria"/>
</dbReference>
<evidence type="ECO:0000256" key="2">
    <source>
        <dbReference type="ARBA" id="ARBA00023125"/>
    </source>
</evidence>
<dbReference type="Pfam" id="PF00440">
    <property type="entry name" value="TetR_N"/>
    <property type="match status" value="1"/>
</dbReference>
<evidence type="ECO:0000256" key="4">
    <source>
        <dbReference type="PROSITE-ProRule" id="PRU00335"/>
    </source>
</evidence>
<dbReference type="STRING" id="642227.HA49_10165"/>
<keyword evidence="1" id="KW-0805">Transcription regulation</keyword>
<gene>
    <name evidence="6" type="ORF">HA49_10165</name>
</gene>
<reference evidence="6" key="1">
    <citation type="submission" date="2014-12" db="EMBL/GenBank/DDBJ databases">
        <title>The draft genome of the Tatumella morbirosei type strain, LMG23360T isolated from pineapple rot.</title>
        <authorList>
            <person name="Smits T.H."/>
            <person name="Palmer M."/>
            <person name="Venter S.N."/>
            <person name="Duffy B."/>
            <person name="Steenkamp E.T."/>
            <person name="Chan W.Y."/>
            <person name="Coutinho T.A."/>
            <person name="Coetzee M.P."/>
            <person name="De Maayer P."/>
        </authorList>
    </citation>
    <scope>NUCLEOTIDE SEQUENCE [LARGE SCALE GENOMIC DNA]</scope>
    <source>
        <strain evidence="6">LMG 23360</strain>
    </source>
</reference>
<feature type="domain" description="HTH tetR-type" evidence="5">
    <location>
        <begin position="10"/>
        <end position="70"/>
    </location>
</feature>
<organism evidence="6 7">
    <name type="scientific">Tatumella morbirosei</name>
    <dbReference type="NCBI Taxonomy" id="642227"/>
    <lineage>
        <taxon>Bacteria</taxon>
        <taxon>Pseudomonadati</taxon>
        <taxon>Pseudomonadota</taxon>
        <taxon>Gammaproteobacteria</taxon>
        <taxon>Enterobacterales</taxon>
        <taxon>Erwiniaceae</taxon>
        <taxon>Tatumella</taxon>
    </lineage>
</organism>
<dbReference type="EMBL" id="JPKR02000002">
    <property type="protein sequence ID" value="KGD73611.1"/>
    <property type="molecule type" value="Genomic_DNA"/>
</dbReference>
<evidence type="ECO:0000256" key="3">
    <source>
        <dbReference type="ARBA" id="ARBA00023163"/>
    </source>
</evidence>
<dbReference type="GO" id="GO:0003677">
    <property type="term" value="F:DNA binding"/>
    <property type="evidence" value="ECO:0007669"/>
    <property type="project" value="UniProtKB-UniRule"/>
</dbReference>
<dbReference type="InterPro" id="IPR011075">
    <property type="entry name" value="TetR_C"/>
</dbReference>
<dbReference type="SUPFAM" id="SSF46689">
    <property type="entry name" value="Homeodomain-like"/>
    <property type="match status" value="1"/>
</dbReference>
<dbReference type="Pfam" id="PF16925">
    <property type="entry name" value="TetR_C_13"/>
    <property type="match status" value="1"/>
</dbReference>
<dbReference type="RefSeq" id="WP_038019933.1">
    <property type="nucleotide sequence ID" value="NZ_JPKR02000002.1"/>
</dbReference>
<dbReference type="Gene3D" id="1.10.357.10">
    <property type="entry name" value="Tetracycline Repressor, domain 2"/>
    <property type="match status" value="1"/>
</dbReference>
<dbReference type="InterPro" id="IPR009057">
    <property type="entry name" value="Homeodomain-like_sf"/>
</dbReference>
<dbReference type="PROSITE" id="PS50977">
    <property type="entry name" value="HTH_TETR_2"/>
    <property type="match status" value="1"/>
</dbReference>
<keyword evidence="3" id="KW-0804">Transcription</keyword>